<accession>A0A3Q3JWK3</accession>
<dbReference type="AlphaFoldDB" id="A0A3Q3JWK3"/>
<name>A0A3Q3JWK3_MONAL</name>
<evidence type="ECO:0000259" key="1">
    <source>
        <dbReference type="SMART" id="SM01289"/>
    </source>
</evidence>
<dbReference type="Proteomes" id="UP000261600">
    <property type="component" value="Unplaced"/>
</dbReference>
<dbReference type="Ensembl" id="ENSMALT00000025022.1">
    <property type="protein sequence ID" value="ENSMALP00000024559.1"/>
    <property type="gene ID" value="ENSMALG00000017106.1"/>
</dbReference>
<dbReference type="Pfam" id="PF02758">
    <property type="entry name" value="PYRIN"/>
    <property type="match status" value="1"/>
</dbReference>
<dbReference type="SMART" id="SM01289">
    <property type="entry name" value="PYRIN"/>
    <property type="match status" value="1"/>
</dbReference>
<feature type="domain" description="Pyrin" evidence="1">
    <location>
        <begin position="5"/>
        <end position="78"/>
    </location>
</feature>
<keyword evidence="3" id="KW-1185">Reference proteome</keyword>
<dbReference type="InterPro" id="IPR004020">
    <property type="entry name" value="DAPIN"/>
</dbReference>
<proteinExistence type="predicted"/>
<dbReference type="InterPro" id="IPR011029">
    <property type="entry name" value="DEATH-like_dom_sf"/>
</dbReference>
<sequence length="101" mass="11803">MGPRRKNADEHLKMFQWYLQIPNILEDLPTIPQFRLDQVDRTTTVDLMVQTYPRCVVAVTSKILEKINMNDLVQRLESKGRSIQYFILGLLSINRLTLCPV</sequence>
<reference evidence="2" key="1">
    <citation type="submission" date="2025-08" db="UniProtKB">
        <authorList>
            <consortium name="Ensembl"/>
        </authorList>
    </citation>
    <scope>IDENTIFICATION</scope>
</reference>
<evidence type="ECO:0000313" key="2">
    <source>
        <dbReference type="Ensembl" id="ENSMALP00000024559.1"/>
    </source>
</evidence>
<organism evidence="2 3">
    <name type="scientific">Monopterus albus</name>
    <name type="common">Swamp eel</name>
    <dbReference type="NCBI Taxonomy" id="43700"/>
    <lineage>
        <taxon>Eukaryota</taxon>
        <taxon>Metazoa</taxon>
        <taxon>Chordata</taxon>
        <taxon>Craniata</taxon>
        <taxon>Vertebrata</taxon>
        <taxon>Euteleostomi</taxon>
        <taxon>Actinopterygii</taxon>
        <taxon>Neopterygii</taxon>
        <taxon>Teleostei</taxon>
        <taxon>Neoteleostei</taxon>
        <taxon>Acanthomorphata</taxon>
        <taxon>Anabantaria</taxon>
        <taxon>Synbranchiformes</taxon>
        <taxon>Synbranchidae</taxon>
        <taxon>Monopterus</taxon>
    </lineage>
</organism>
<evidence type="ECO:0000313" key="3">
    <source>
        <dbReference type="Proteomes" id="UP000261600"/>
    </source>
</evidence>
<dbReference type="SUPFAM" id="SSF47986">
    <property type="entry name" value="DEATH domain"/>
    <property type="match status" value="1"/>
</dbReference>
<dbReference type="STRING" id="43700.ENSMALP00000024559"/>
<protein>
    <recommendedName>
        <fullName evidence="1">Pyrin domain-containing protein</fullName>
    </recommendedName>
</protein>
<reference evidence="2" key="2">
    <citation type="submission" date="2025-09" db="UniProtKB">
        <authorList>
            <consortium name="Ensembl"/>
        </authorList>
    </citation>
    <scope>IDENTIFICATION</scope>
</reference>
<dbReference type="Gene3D" id="1.10.533.10">
    <property type="entry name" value="Death Domain, Fas"/>
    <property type="match status" value="1"/>
</dbReference>